<proteinExistence type="inferred from homology"/>
<dbReference type="Pfam" id="PF04999">
    <property type="entry name" value="FtsL"/>
    <property type="match status" value="1"/>
</dbReference>
<evidence type="ECO:0000256" key="3">
    <source>
        <dbReference type="ARBA" id="ARBA00022618"/>
    </source>
</evidence>
<dbReference type="PANTHER" id="PTHR37479:SF1">
    <property type="entry name" value="CELL DIVISION PROTEIN FTSL"/>
    <property type="match status" value="1"/>
</dbReference>
<sequence length="87" mass="10397">MQRVIVVVLLFILVSSGLGVIFSKYNSRLVFIEIQKTEQELDRLEVRWERLTLEERMLAEHNRVEKIARKKMGLIELDRKAIIYIRL</sequence>
<gene>
    <name evidence="8" type="primary">ftsL</name>
    <name evidence="10" type="ORF">AU255_04335</name>
</gene>
<dbReference type="GO" id="GO:0043093">
    <property type="term" value="P:FtsZ-dependent cytokinesis"/>
    <property type="evidence" value="ECO:0007669"/>
    <property type="project" value="UniProtKB-UniRule"/>
</dbReference>
<evidence type="ECO:0000313" key="11">
    <source>
        <dbReference type="Proteomes" id="UP000191980"/>
    </source>
</evidence>
<evidence type="ECO:0000256" key="1">
    <source>
        <dbReference type="ARBA" id="ARBA00004401"/>
    </source>
</evidence>
<dbReference type="EMBL" id="LPUF01000001">
    <property type="protein sequence ID" value="OQK17135.1"/>
    <property type="molecule type" value="Genomic_DNA"/>
</dbReference>
<keyword evidence="4 8" id="KW-0812">Transmembrane</keyword>
<comment type="similarity">
    <text evidence="8">Belongs to the FtsL family.</text>
</comment>
<dbReference type="GO" id="GO:0032153">
    <property type="term" value="C:cell division site"/>
    <property type="evidence" value="ECO:0007669"/>
    <property type="project" value="UniProtKB-UniRule"/>
</dbReference>
<comment type="subcellular location">
    <subcellularLocation>
        <location evidence="8">Cell inner membrane</location>
        <topology evidence="8">Single-pass type II membrane protein</topology>
    </subcellularLocation>
    <subcellularLocation>
        <location evidence="1">Cell membrane</location>
        <topology evidence="1">Single-pass type II membrane protein</topology>
    </subcellularLocation>
    <text evidence="8">Localizes to the division septum where it forms a ring structure.</text>
</comment>
<evidence type="ECO:0000256" key="5">
    <source>
        <dbReference type="ARBA" id="ARBA00022989"/>
    </source>
</evidence>
<dbReference type="NCBIfam" id="TIGR02209">
    <property type="entry name" value="ftsL_broad"/>
    <property type="match status" value="1"/>
</dbReference>
<dbReference type="InterPro" id="IPR011922">
    <property type="entry name" value="Cell_div_FtsL"/>
</dbReference>
<dbReference type="OrthoDB" id="5298556at2"/>
<protein>
    <recommendedName>
        <fullName evidence="8 9">Cell division protein FtsL</fullName>
    </recommendedName>
</protein>
<keyword evidence="11" id="KW-1185">Reference proteome</keyword>
<organism evidence="10 11">
    <name type="scientific">Methyloprofundus sedimenti</name>
    <dbReference type="NCBI Taxonomy" id="1420851"/>
    <lineage>
        <taxon>Bacteria</taxon>
        <taxon>Pseudomonadati</taxon>
        <taxon>Pseudomonadota</taxon>
        <taxon>Gammaproteobacteria</taxon>
        <taxon>Methylococcales</taxon>
        <taxon>Methylococcaceae</taxon>
        <taxon>Methyloprofundus</taxon>
    </lineage>
</organism>
<dbReference type="GO" id="GO:0005886">
    <property type="term" value="C:plasma membrane"/>
    <property type="evidence" value="ECO:0007669"/>
    <property type="project" value="UniProtKB-SubCell"/>
</dbReference>
<keyword evidence="6 8" id="KW-0472">Membrane</keyword>
<dbReference type="AlphaFoldDB" id="A0A1V8M6F0"/>
<comment type="function">
    <text evidence="8">Essential cell division protein. May link together the upstream cell division proteins, which are predominantly cytoplasmic, with the downstream cell division proteins, which are predominantly periplasmic.</text>
</comment>
<keyword evidence="8" id="KW-0997">Cell inner membrane</keyword>
<evidence type="ECO:0000256" key="2">
    <source>
        <dbReference type="ARBA" id="ARBA00022475"/>
    </source>
</evidence>
<reference evidence="10 11" key="1">
    <citation type="submission" date="2015-12" db="EMBL/GenBank/DDBJ databases">
        <authorList>
            <person name="Shamseldin A."/>
            <person name="Moawad H."/>
            <person name="Abd El-Rahim W.M."/>
            <person name="Sadowsky M.J."/>
        </authorList>
    </citation>
    <scope>NUCLEOTIDE SEQUENCE [LARGE SCALE GENOMIC DNA]</scope>
    <source>
        <strain evidence="10 11">WF1</strain>
    </source>
</reference>
<dbReference type="RefSeq" id="WP_080521747.1">
    <property type="nucleotide sequence ID" value="NZ_LPUF01000001.1"/>
</dbReference>
<evidence type="ECO:0000256" key="4">
    <source>
        <dbReference type="ARBA" id="ARBA00022692"/>
    </source>
</evidence>
<keyword evidence="7 8" id="KW-0131">Cell cycle</keyword>
<dbReference type="STRING" id="1420851.AU255_04335"/>
<dbReference type="PANTHER" id="PTHR37479">
    <property type="entry name" value="CELL DIVISION PROTEIN FTSL"/>
    <property type="match status" value="1"/>
</dbReference>
<keyword evidence="3 8" id="KW-0132">Cell division</keyword>
<comment type="caution">
    <text evidence="10">The sequence shown here is derived from an EMBL/GenBank/DDBJ whole genome shotgun (WGS) entry which is preliminary data.</text>
</comment>
<evidence type="ECO:0000256" key="6">
    <source>
        <dbReference type="ARBA" id="ARBA00023136"/>
    </source>
</evidence>
<keyword evidence="5 8" id="KW-1133">Transmembrane helix</keyword>
<evidence type="ECO:0000313" key="10">
    <source>
        <dbReference type="EMBL" id="OQK17135.1"/>
    </source>
</evidence>
<keyword evidence="2 8" id="KW-1003">Cell membrane</keyword>
<evidence type="ECO:0000256" key="9">
    <source>
        <dbReference type="NCBIfam" id="TIGR02209"/>
    </source>
</evidence>
<dbReference type="Proteomes" id="UP000191980">
    <property type="component" value="Unassembled WGS sequence"/>
</dbReference>
<accession>A0A1V8M6F0</accession>
<dbReference type="HAMAP" id="MF_00910">
    <property type="entry name" value="FtsL"/>
    <property type="match status" value="1"/>
</dbReference>
<evidence type="ECO:0000256" key="7">
    <source>
        <dbReference type="ARBA" id="ARBA00023306"/>
    </source>
</evidence>
<name>A0A1V8M6F0_9GAMM</name>
<evidence type="ECO:0000256" key="8">
    <source>
        <dbReference type="HAMAP-Rule" id="MF_00910"/>
    </source>
</evidence>
<comment type="subunit">
    <text evidence="8">Part of a complex composed of FtsB, FtsL and FtsQ.</text>
</comment>